<dbReference type="Proteomes" id="UP001524547">
    <property type="component" value="Unassembled WGS sequence"/>
</dbReference>
<accession>A0ABT1W1R1</accession>
<keyword evidence="2" id="KW-1185">Reference proteome</keyword>
<dbReference type="Pfam" id="PF13704">
    <property type="entry name" value="Glyco_tranf_2_4"/>
    <property type="match status" value="1"/>
</dbReference>
<proteinExistence type="predicted"/>
<name>A0ABT1W1R1_9PROT</name>
<protein>
    <submittedName>
        <fullName evidence="1">Glycosyltransferase family 2 protein</fullName>
    </submittedName>
</protein>
<organism evidence="1 2">
    <name type="scientific">Rhizosaccharibacter radicis</name>
    <dbReference type="NCBI Taxonomy" id="2782605"/>
    <lineage>
        <taxon>Bacteria</taxon>
        <taxon>Pseudomonadati</taxon>
        <taxon>Pseudomonadota</taxon>
        <taxon>Alphaproteobacteria</taxon>
        <taxon>Acetobacterales</taxon>
        <taxon>Acetobacteraceae</taxon>
        <taxon>Rhizosaccharibacter</taxon>
    </lineage>
</organism>
<evidence type="ECO:0000313" key="2">
    <source>
        <dbReference type="Proteomes" id="UP001524547"/>
    </source>
</evidence>
<sequence>MMQRDERTLLRQWITHYATLFGLSNLTVMDNGSTDETVLSTLKRAQARGMNVIWGNDTPHDFHFKGGHFKHIIRSIWDREGGYDFALPVDCDELLGVFTDDGVSIDRADIHAQLNALIGVTRRALRMEMSLFNVPGQPGWFAIDRSFHKGFLVADTIETIDNGQHQPVSRHEPGFHATRLTYLHWHNRPLDELRHHSRMKLDPSLRDLSDEQLREREGTPGVPGAHLIRNLFLREEDYRRQYDEKLQLFVPGLWPGVTRLRKSAQESVWDAGAYLSRNPDVSAFAHGPLYHYVWRGWDEGRNLR</sequence>
<gene>
    <name evidence="1" type="ORF">NFI88_11930</name>
</gene>
<evidence type="ECO:0000313" key="1">
    <source>
        <dbReference type="EMBL" id="MCQ8241545.1"/>
    </source>
</evidence>
<dbReference type="EMBL" id="JAMZEJ010000007">
    <property type="protein sequence ID" value="MCQ8241545.1"/>
    <property type="molecule type" value="Genomic_DNA"/>
</dbReference>
<reference evidence="1 2" key="1">
    <citation type="submission" date="2022-06" db="EMBL/GenBank/DDBJ databases">
        <title>Rhizosaccharibacter gen. nov. sp. nov. KSS12, endophytic bacteria isolated from sugarcane.</title>
        <authorList>
            <person name="Pitiwittayakul N."/>
        </authorList>
    </citation>
    <scope>NUCLEOTIDE SEQUENCE [LARGE SCALE GENOMIC DNA]</scope>
    <source>
        <strain evidence="1 2">KSS12</strain>
    </source>
</reference>
<dbReference type="RefSeq" id="WP_422920293.1">
    <property type="nucleotide sequence ID" value="NZ_JAMZEJ010000007.1"/>
</dbReference>
<comment type="caution">
    <text evidence="1">The sequence shown here is derived from an EMBL/GenBank/DDBJ whole genome shotgun (WGS) entry which is preliminary data.</text>
</comment>